<organism evidence="3">
    <name type="scientific">marine sediment metagenome</name>
    <dbReference type="NCBI Taxonomy" id="412755"/>
    <lineage>
        <taxon>unclassified sequences</taxon>
        <taxon>metagenomes</taxon>
        <taxon>ecological metagenomes</taxon>
    </lineage>
</organism>
<dbReference type="InterPro" id="IPR036220">
    <property type="entry name" value="UDP-Glc/GDP-Man_DH_C_sf"/>
</dbReference>
<sequence>HQTPLRAGFSPDSGRGKRPSRLSIHPFPAAALKIIEMLKENGYEVVPCDPLVEGYGYTSIEEVAGGADCLVVLVEHRAVKEELALKETEIKQAMRQPLIIRFYPETPKNR</sequence>
<protein>
    <recommendedName>
        <fullName evidence="2">UDP-glucose/GDP-mannose dehydrogenase C-terminal domain-containing protein</fullName>
    </recommendedName>
</protein>
<dbReference type="GO" id="GO:0051287">
    <property type="term" value="F:NAD binding"/>
    <property type="evidence" value="ECO:0007669"/>
    <property type="project" value="InterPro"/>
</dbReference>
<feature type="non-terminal residue" evidence="3">
    <location>
        <position position="1"/>
    </location>
</feature>
<name>X1BWJ0_9ZZZZ</name>
<dbReference type="EMBL" id="BART01025317">
    <property type="protein sequence ID" value="GAG99410.1"/>
    <property type="molecule type" value="Genomic_DNA"/>
</dbReference>
<feature type="domain" description="UDP-glucose/GDP-mannose dehydrogenase C-terminal" evidence="2">
    <location>
        <begin position="29"/>
        <end position="105"/>
    </location>
</feature>
<evidence type="ECO:0000256" key="1">
    <source>
        <dbReference type="SAM" id="MobiDB-lite"/>
    </source>
</evidence>
<reference evidence="3" key="1">
    <citation type="journal article" date="2014" name="Front. Microbiol.">
        <title>High frequency of phylogenetically diverse reductive dehalogenase-homologous genes in deep subseafloor sedimentary metagenomes.</title>
        <authorList>
            <person name="Kawai M."/>
            <person name="Futagami T."/>
            <person name="Toyoda A."/>
            <person name="Takaki Y."/>
            <person name="Nishi S."/>
            <person name="Hori S."/>
            <person name="Arai W."/>
            <person name="Tsubouchi T."/>
            <person name="Morono Y."/>
            <person name="Uchiyama I."/>
            <person name="Ito T."/>
            <person name="Fujiyama A."/>
            <person name="Inagaki F."/>
            <person name="Takami H."/>
        </authorList>
    </citation>
    <scope>NUCLEOTIDE SEQUENCE</scope>
    <source>
        <strain evidence="3">Expedition CK06-06</strain>
    </source>
</reference>
<dbReference type="AlphaFoldDB" id="X1BWJ0"/>
<dbReference type="SMART" id="SM00984">
    <property type="entry name" value="UDPG_MGDP_dh_C"/>
    <property type="match status" value="1"/>
</dbReference>
<proteinExistence type="predicted"/>
<dbReference type="SUPFAM" id="SSF52413">
    <property type="entry name" value="UDP-glucose/GDP-mannose dehydrogenase C-terminal domain"/>
    <property type="match status" value="1"/>
</dbReference>
<accession>X1BWJ0</accession>
<gene>
    <name evidence="3" type="ORF">S01H4_45469</name>
</gene>
<comment type="caution">
    <text evidence="3">The sequence shown here is derived from an EMBL/GenBank/DDBJ whole genome shotgun (WGS) entry which is preliminary data.</text>
</comment>
<dbReference type="Gene3D" id="3.40.50.720">
    <property type="entry name" value="NAD(P)-binding Rossmann-like Domain"/>
    <property type="match status" value="1"/>
</dbReference>
<dbReference type="Pfam" id="PF03720">
    <property type="entry name" value="UDPG_MGDP_dh_C"/>
    <property type="match status" value="1"/>
</dbReference>
<evidence type="ECO:0000259" key="2">
    <source>
        <dbReference type="SMART" id="SM00984"/>
    </source>
</evidence>
<evidence type="ECO:0000313" key="3">
    <source>
        <dbReference type="EMBL" id="GAG99410.1"/>
    </source>
</evidence>
<dbReference type="InterPro" id="IPR014027">
    <property type="entry name" value="UDP-Glc/GDP-Man_DH_C"/>
</dbReference>
<feature type="region of interest" description="Disordered" evidence="1">
    <location>
        <begin position="1"/>
        <end position="22"/>
    </location>
</feature>
<dbReference type="GO" id="GO:0016616">
    <property type="term" value="F:oxidoreductase activity, acting on the CH-OH group of donors, NAD or NADP as acceptor"/>
    <property type="evidence" value="ECO:0007669"/>
    <property type="project" value="InterPro"/>
</dbReference>